<dbReference type="PANTHER" id="PTHR10039:SF17">
    <property type="entry name" value="FUNGAL STAND N-TERMINAL GOODBYE DOMAIN-CONTAINING PROTEIN-RELATED"/>
    <property type="match status" value="1"/>
</dbReference>
<dbReference type="PANTHER" id="PTHR10039">
    <property type="entry name" value="AMELOGENIN"/>
    <property type="match status" value="1"/>
</dbReference>
<evidence type="ECO:0000313" key="4">
    <source>
        <dbReference type="EMBL" id="KAF7326339.1"/>
    </source>
</evidence>
<keyword evidence="1" id="KW-0677">Repeat</keyword>
<reference evidence="4" key="1">
    <citation type="submission" date="2020-05" db="EMBL/GenBank/DDBJ databases">
        <title>Mycena genomes resolve the evolution of fungal bioluminescence.</title>
        <authorList>
            <person name="Tsai I.J."/>
        </authorList>
    </citation>
    <scope>NUCLEOTIDE SEQUENCE</scope>
    <source>
        <strain evidence="4">160909Yilan</strain>
    </source>
</reference>
<dbReference type="InterPro" id="IPR007111">
    <property type="entry name" value="NACHT_NTPase"/>
</dbReference>
<feature type="region of interest" description="Disordered" evidence="2">
    <location>
        <begin position="23"/>
        <end position="52"/>
    </location>
</feature>
<dbReference type="Pfam" id="PF24883">
    <property type="entry name" value="NPHP3_N"/>
    <property type="match status" value="1"/>
</dbReference>
<evidence type="ECO:0000313" key="5">
    <source>
        <dbReference type="Proteomes" id="UP000623467"/>
    </source>
</evidence>
<sequence>MPADRRRSTVAKFQAGGCQTMVNHIGGGRGGSGGDGHGNGAGGSGGHGMGPSLRFDISVGHLTMHNNVHGTDDSEAGRHHNQIAAGRGLLPDSYPGAYIHQNIHQHGARGIDMLHRTVALEAIHNSAESYPQPRCHPETRTRMLEDLRDWALAPDPETTVLWLYGPAGAGKSAIMQTLAGQLNDAGILGSSFFFKRGHVMQGNAKTLFTTIAYQLALSVPSLRTHISQIVESNPSIVALSIEVQMRSLICEPCRFNRNHDPIIILIDGLDECEGHNIQVEILRIIGQSSYQYPNSLRFIIASRPEPHIREMFDSPFYSGHHRLFNVEQSFHDVHRYLSDEFARIHREHDTMARIPLPWPPADVLEKLVRKSSGHFIYASTIIKFIDNKNHRPTQRLALVQDVNHAGSESAFDALDQLYMTILNSAARQSELTPILCAIVHLNLAADQIDKLLALEEGETRLLLRGLHSVLNVGANEDDIRSHHASFLDFLENPDRSGSFCVNTLNRQISLARSFLQFCAGPFQDHHVCGPSVLIVFITSLPSSSAVAELFPLLGSINPDYIFDPESEQYLAEHDYFTDIISWLKNTPSAPAHVIQLWEDYAFMFSINAMDRYENIALSVKQLVSPSPELVRILVSIGLLCHRLFEIPTKLDLTWTDLRTTLCSLRPNFVGNDHQRHIHRSQAASTWAARDLASQFICKMVKHHIDTGGGVNPSACPDAVLQYNAEWFIIGRSLENYYTRVHCDLTCDIAYLVRLSPPCPVLYRELWRIPPSEIWFSAPSGYQLIHHVSKWLESFPDTRMELIMFWQQAVPDPELCDVNSINSDPEYLENDWHDCVRHYNDMIARLCLPDSLKFPL</sequence>
<protein>
    <submittedName>
        <fullName evidence="4">Putative nwd2 protein</fullName>
    </submittedName>
</protein>
<dbReference type="InterPro" id="IPR027417">
    <property type="entry name" value="P-loop_NTPase"/>
</dbReference>
<dbReference type="Gene3D" id="3.40.50.300">
    <property type="entry name" value="P-loop containing nucleotide triphosphate hydrolases"/>
    <property type="match status" value="1"/>
</dbReference>
<feature type="compositionally biased region" description="Gly residues" evidence="2">
    <location>
        <begin position="25"/>
        <end position="49"/>
    </location>
</feature>
<proteinExistence type="predicted"/>
<dbReference type="OrthoDB" id="5967843at2759"/>
<feature type="domain" description="NACHT" evidence="3">
    <location>
        <begin position="159"/>
        <end position="304"/>
    </location>
</feature>
<organism evidence="4 5">
    <name type="scientific">Mycena sanguinolenta</name>
    <dbReference type="NCBI Taxonomy" id="230812"/>
    <lineage>
        <taxon>Eukaryota</taxon>
        <taxon>Fungi</taxon>
        <taxon>Dikarya</taxon>
        <taxon>Basidiomycota</taxon>
        <taxon>Agaricomycotina</taxon>
        <taxon>Agaricomycetes</taxon>
        <taxon>Agaricomycetidae</taxon>
        <taxon>Agaricales</taxon>
        <taxon>Marasmiineae</taxon>
        <taxon>Mycenaceae</taxon>
        <taxon>Mycena</taxon>
    </lineage>
</organism>
<evidence type="ECO:0000259" key="3">
    <source>
        <dbReference type="PROSITE" id="PS50837"/>
    </source>
</evidence>
<name>A0A8H6WPQ8_9AGAR</name>
<evidence type="ECO:0000256" key="1">
    <source>
        <dbReference type="ARBA" id="ARBA00022737"/>
    </source>
</evidence>
<dbReference type="SUPFAM" id="SSF52540">
    <property type="entry name" value="P-loop containing nucleoside triphosphate hydrolases"/>
    <property type="match status" value="1"/>
</dbReference>
<dbReference type="Proteomes" id="UP000623467">
    <property type="component" value="Unassembled WGS sequence"/>
</dbReference>
<accession>A0A8H6WPQ8</accession>
<dbReference type="AlphaFoldDB" id="A0A8H6WPQ8"/>
<dbReference type="PROSITE" id="PS50837">
    <property type="entry name" value="NACHT"/>
    <property type="match status" value="1"/>
</dbReference>
<keyword evidence="5" id="KW-1185">Reference proteome</keyword>
<evidence type="ECO:0000256" key="2">
    <source>
        <dbReference type="SAM" id="MobiDB-lite"/>
    </source>
</evidence>
<gene>
    <name evidence="4" type="ORF">MSAN_02513200</name>
</gene>
<dbReference type="InterPro" id="IPR056884">
    <property type="entry name" value="NPHP3-like_N"/>
</dbReference>
<dbReference type="EMBL" id="JACAZH010000103">
    <property type="protein sequence ID" value="KAF7326339.1"/>
    <property type="molecule type" value="Genomic_DNA"/>
</dbReference>
<comment type="caution">
    <text evidence="4">The sequence shown here is derived from an EMBL/GenBank/DDBJ whole genome shotgun (WGS) entry which is preliminary data.</text>
</comment>